<sequence length="154" mass="16981">MTSQRSISDLAALIQNKTHILSDGTKEQPGSDFSLAFAIPPAAVKLDTSLEAVRTEIIEAADELRARLMGPFLYMGSLALPVPALMVIFDCLYRFEIASHVPTMPGEAVTYENLAIRCGMPLDDLRRVMQTAIAYRIFEEVVPDVSVKHNGVMR</sequence>
<evidence type="ECO:0000313" key="1">
    <source>
        <dbReference type="EMBL" id="KAJ2993389.1"/>
    </source>
</evidence>
<comment type="caution">
    <text evidence="1">The sequence shown here is derived from an EMBL/GenBank/DDBJ whole genome shotgun (WGS) entry which is preliminary data.</text>
</comment>
<reference evidence="1" key="1">
    <citation type="submission" date="2022-10" db="EMBL/GenBank/DDBJ databases">
        <title>Genome Sequence of Xylaria curta.</title>
        <authorList>
            <person name="Buettner E."/>
        </authorList>
    </citation>
    <scope>NUCLEOTIDE SEQUENCE</scope>
    <source>
        <strain evidence="1">Babe10</strain>
    </source>
</reference>
<organism evidence="1 2">
    <name type="scientific">Xylaria curta</name>
    <dbReference type="NCBI Taxonomy" id="42375"/>
    <lineage>
        <taxon>Eukaryota</taxon>
        <taxon>Fungi</taxon>
        <taxon>Dikarya</taxon>
        <taxon>Ascomycota</taxon>
        <taxon>Pezizomycotina</taxon>
        <taxon>Sordariomycetes</taxon>
        <taxon>Xylariomycetidae</taxon>
        <taxon>Xylariales</taxon>
        <taxon>Xylariaceae</taxon>
        <taxon>Xylaria</taxon>
    </lineage>
</organism>
<dbReference type="Proteomes" id="UP001143856">
    <property type="component" value="Unassembled WGS sequence"/>
</dbReference>
<name>A0ACC1PIG2_9PEZI</name>
<evidence type="ECO:0000313" key="2">
    <source>
        <dbReference type="Proteomes" id="UP001143856"/>
    </source>
</evidence>
<dbReference type="EMBL" id="JAPDGR010000218">
    <property type="protein sequence ID" value="KAJ2993389.1"/>
    <property type="molecule type" value="Genomic_DNA"/>
</dbReference>
<proteinExistence type="predicted"/>
<keyword evidence="2" id="KW-1185">Reference proteome</keyword>
<accession>A0ACC1PIG2</accession>
<protein>
    <submittedName>
        <fullName evidence="1">Uncharacterized protein</fullName>
    </submittedName>
</protein>
<gene>
    <name evidence="1" type="ORF">NUW58_g1858</name>
</gene>